<keyword evidence="1" id="KW-1185">Reference proteome</keyword>
<dbReference type="Proteomes" id="UP000887566">
    <property type="component" value="Unplaced"/>
</dbReference>
<accession>A0A914W6A8</accession>
<evidence type="ECO:0000313" key="2">
    <source>
        <dbReference type="WBParaSite" id="PSAMB.scaffold3292size18898.g20960.t1"/>
    </source>
</evidence>
<reference evidence="2" key="1">
    <citation type="submission" date="2022-11" db="UniProtKB">
        <authorList>
            <consortium name="WormBaseParasite"/>
        </authorList>
    </citation>
    <scope>IDENTIFICATION</scope>
</reference>
<name>A0A914W6A8_9BILA</name>
<evidence type="ECO:0000313" key="1">
    <source>
        <dbReference type="Proteomes" id="UP000887566"/>
    </source>
</evidence>
<dbReference type="AlphaFoldDB" id="A0A914W6A8"/>
<proteinExistence type="predicted"/>
<organism evidence="1 2">
    <name type="scientific">Plectus sambesii</name>
    <dbReference type="NCBI Taxonomy" id="2011161"/>
    <lineage>
        <taxon>Eukaryota</taxon>
        <taxon>Metazoa</taxon>
        <taxon>Ecdysozoa</taxon>
        <taxon>Nematoda</taxon>
        <taxon>Chromadorea</taxon>
        <taxon>Plectida</taxon>
        <taxon>Plectina</taxon>
        <taxon>Plectoidea</taxon>
        <taxon>Plectidae</taxon>
        <taxon>Plectus</taxon>
    </lineage>
</organism>
<sequence>MLELIDNFELVNIGPSILKFDGSDIDVFDAEVLLAQFSVGTHGYFLVFLQFCFEGDILLLQFYDRDLRQIDERRLPRNTDHALTVQKTVHGCSLEIVDKSTGEVMHEITIGRRFQWSTWKARWISVERGFIESIKASLLNYFFSCCGYDC</sequence>
<dbReference type="WBParaSite" id="PSAMB.scaffold3292size18898.g20960.t1">
    <property type="protein sequence ID" value="PSAMB.scaffold3292size18898.g20960.t1"/>
    <property type="gene ID" value="PSAMB.scaffold3292size18898.g20960"/>
</dbReference>
<protein>
    <submittedName>
        <fullName evidence="2">Uncharacterized protein</fullName>
    </submittedName>
</protein>